<name>A0AAW0AX17_9AGAR</name>
<proteinExistence type="predicted"/>
<dbReference type="AlphaFoldDB" id="A0AAW0AX17"/>
<evidence type="ECO:0000313" key="1">
    <source>
        <dbReference type="EMBL" id="KAK7017658.1"/>
    </source>
</evidence>
<dbReference type="EMBL" id="JAWWNJ010000047">
    <property type="protein sequence ID" value="KAK7017658.1"/>
    <property type="molecule type" value="Genomic_DNA"/>
</dbReference>
<keyword evidence="2" id="KW-1185">Reference proteome</keyword>
<evidence type="ECO:0000313" key="2">
    <source>
        <dbReference type="Proteomes" id="UP001362999"/>
    </source>
</evidence>
<accession>A0AAW0AX17</accession>
<gene>
    <name evidence="1" type="ORF">R3P38DRAFT_2784577</name>
</gene>
<organism evidence="1 2">
    <name type="scientific">Favolaschia claudopus</name>
    <dbReference type="NCBI Taxonomy" id="2862362"/>
    <lineage>
        <taxon>Eukaryota</taxon>
        <taxon>Fungi</taxon>
        <taxon>Dikarya</taxon>
        <taxon>Basidiomycota</taxon>
        <taxon>Agaricomycotina</taxon>
        <taxon>Agaricomycetes</taxon>
        <taxon>Agaricomycetidae</taxon>
        <taxon>Agaricales</taxon>
        <taxon>Marasmiineae</taxon>
        <taxon>Mycenaceae</taxon>
        <taxon>Favolaschia</taxon>
    </lineage>
</organism>
<reference evidence="1 2" key="1">
    <citation type="journal article" date="2024" name="J Genomics">
        <title>Draft genome sequencing and assembly of Favolaschia claudopus CIRM-BRFM 2984 isolated from oak limbs.</title>
        <authorList>
            <person name="Navarro D."/>
            <person name="Drula E."/>
            <person name="Chaduli D."/>
            <person name="Cazenave R."/>
            <person name="Ahrendt S."/>
            <person name="Wang J."/>
            <person name="Lipzen A."/>
            <person name="Daum C."/>
            <person name="Barry K."/>
            <person name="Grigoriev I.V."/>
            <person name="Favel A."/>
            <person name="Rosso M.N."/>
            <person name="Martin F."/>
        </authorList>
    </citation>
    <scope>NUCLEOTIDE SEQUENCE [LARGE SCALE GENOMIC DNA]</scope>
    <source>
        <strain evidence="1 2">CIRM-BRFM 2984</strain>
    </source>
</reference>
<sequence length="236" mass="26584">MPVFGMLYQCVRCRHIGILYDILLISYFGRLQGRNGRKTGNASFRLAISFTHELTRVRLNESSSAPICVPASAMRVVKTLPATTATRVLYPTHKRELGNRCNPRQRCQIGCEGGGIGGTEVRDLVMTATSLTSIGADELYRTQHWLYEVPRKSSLLQERGHHLSVRLVTARGGELCLNGDPRDMIKISWCSDTAALAERVYSEGIPFMSFPRIGMILRLREYVRERCCGDCARCRR</sequence>
<dbReference type="Proteomes" id="UP001362999">
    <property type="component" value="Unassembled WGS sequence"/>
</dbReference>
<comment type="caution">
    <text evidence="1">The sequence shown here is derived from an EMBL/GenBank/DDBJ whole genome shotgun (WGS) entry which is preliminary data.</text>
</comment>
<protein>
    <submittedName>
        <fullName evidence="1">Uncharacterized protein</fullName>
    </submittedName>
</protein>